<feature type="region of interest" description="Disordered" evidence="1">
    <location>
        <begin position="25"/>
        <end position="90"/>
    </location>
</feature>
<dbReference type="AlphaFoldDB" id="A0AAN6TTS6"/>
<reference evidence="2" key="1">
    <citation type="journal article" date="2023" name="Mol. Phylogenet. Evol.">
        <title>Genome-scale phylogeny and comparative genomics of the fungal order Sordariales.</title>
        <authorList>
            <person name="Hensen N."/>
            <person name="Bonometti L."/>
            <person name="Westerberg I."/>
            <person name="Brannstrom I.O."/>
            <person name="Guillou S."/>
            <person name="Cros-Aarteil S."/>
            <person name="Calhoun S."/>
            <person name="Haridas S."/>
            <person name="Kuo A."/>
            <person name="Mondo S."/>
            <person name="Pangilinan J."/>
            <person name="Riley R."/>
            <person name="LaButti K."/>
            <person name="Andreopoulos B."/>
            <person name="Lipzen A."/>
            <person name="Chen C."/>
            <person name="Yan M."/>
            <person name="Daum C."/>
            <person name="Ng V."/>
            <person name="Clum A."/>
            <person name="Steindorff A."/>
            <person name="Ohm R.A."/>
            <person name="Martin F."/>
            <person name="Silar P."/>
            <person name="Natvig D.O."/>
            <person name="Lalanne C."/>
            <person name="Gautier V."/>
            <person name="Ament-Velasquez S.L."/>
            <person name="Kruys A."/>
            <person name="Hutchinson M.I."/>
            <person name="Powell A.J."/>
            <person name="Barry K."/>
            <person name="Miller A.N."/>
            <person name="Grigoriev I.V."/>
            <person name="Debuchy R."/>
            <person name="Gladieux P."/>
            <person name="Hiltunen Thoren M."/>
            <person name="Johannesson H."/>
        </authorList>
    </citation>
    <scope>NUCLEOTIDE SEQUENCE</scope>
    <source>
        <strain evidence="2">CBS 731.68</strain>
    </source>
</reference>
<dbReference type="GeneID" id="87822727"/>
<feature type="compositionally biased region" description="Polar residues" evidence="1">
    <location>
        <begin position="52"/>
        <end position="62"/>
    </location>
</feature>
<sequence>MPDLILEMQRPRHKDPHLVLLPHRAHQAKRQNPLATFPRQSTLTGRPRLDNCANSARQGYTQPSPPHSGEIRSPRPTSFNWSGSGPSNMGLIHRHAKMRMREAGGQKKIVSCG</sequence>
<proteinExistence type="predicted"/>
<keyword evidence="3" id="KW-1185">Reference proteome</keyword>
<comment type="caution">
    <text evidence="2">The sequence shown here is derived from an EMBL/GenBank/DDBJ whole genome shotgun (WGS) entry which is preliminary data.</text>
</comment>
<protein>
    <submittedName>
        <fullName evidence="2">Uncharacterized protein</fullName>
    </submittedName>
</protein>
<feature type="compositionally biased region" description="Polar residues" evidence="1">
    <location>
        <begin position="75"/>
        <end position="87"/>
    </location>
</feature>
<gene>
    <name evidence="2" type="ORF">N657DRAFT_148774</name>
</gene>
<dbReference type="EMBL" id="MU853237">
    <property type="protein sequence ID" value="KAK4120598.1"/>
    <property type="molecule type" value="Genomic_DNA"/>
</dbReference>
<dbReference type="Proteomes" id="UP001302602">
    <property type="component" value="Unassembled WGS sequence"/>
</dbReference>
<evidence type="ECO:0000256" key="1">
    <source>
        <dbReference type="SAM" id="MobiDB-lite"/>
    </source>
</evidence>
<evidence type="ECO:0000313" key="3">
    <source>
        <dbReference type="Proteomes" id="UP001302602"/>
    </source>
</evidence>
<name>A0AAN6TTS6_9PEZI</name>
<organism evidence="2 3">
    <name type="scientific">Parathielavia appendiculata</name>
    <dbReference type="NCBI Taxonomy" id="2587402"/>
    <lineage>
        <taxon>Eukaryota</taxon>
        <taxon>Fungi</taxon>
        <taxon>Dikarya</taxon>
        <taxon>Ascomycota</taxon>
        <taxon>Pezizomycotina</taxon>
        <taxon>Sordariomycetes</taxon>
        <taxon>Sordariomycetidae</taxon>
        <taxon>Sordariales</taxon>
        <taxon>Chaetomiaceae</taxon>
        <taxon>Parathielavia</taxon>
    </lineage>
</organism>
<reference evidence="2" key="2">
    <citation type="submission" date="2023-05" db="EMBL/GenBank/DDBJ databases">
        <authorList>
            <consortium name="Lawrence Berkeley National Laboratory"/>
            <person name="Steindorff A."/>
            <person name="Hensen N."/>
            <person name="Bonometti L."/>
            <person name="Westerberg I."/>
            <person name="Brannstrom I.O."/>
            <person name="Guillou S."/>
            <person name="Cros-Aarteil S."/>
            <person name="Calhoun S."/>
            <person name="Haridas S."/>
            <person name="Kuo A."/>
            <person name="Mondo S."/>
            <person name="Pangilinan J."/>
            <person name="Riley R."/>
            <person name="Labutti K."/>
            <person name="Andreopoulos B."/>
            <person name="Lipzen A."/>
            <person name="Chen C."/>
            <person name="Yanf M."/>
            <person name="Daum C."/>
            <person name="Ng V."/>
            <person name="Clum A."/>
            <person name="Ohm R."/>
            <person name="Martin F."/>
            <person name="Silar P."/>
            <person name="Natvig D."/>
            <person name="Lalanne C."/>
            <person name="Gautier V."/>
            <person name="Ament-Velasquez S.L."/>
            <person name="Kruys A."/>
            <person name="Hutchinson M.I."/>
            <person name="Powell A.J."/>
            <person name="Barry K."/>
            <person name="Miller A.N."/>
            <person name="Grigoriev I.V."/>
            <person name="Debuchy R."/>
            <person name="Gladieux P."/>
            <person name="Thoren M.H."/>
            <person name="Johannesson H."/>
        </authorList>
    </citation>
    <scope>NUCLEOTIDE SEQUENCE</scope>
    <source>
        <strain evidence="2">CBS 731.68</strain>
    </source>
</reference>
<accession>A0AAN6TTS6</accession>
<dbReference type="RefSeq" id="XP_062644369.1">
    <property type="nucleotide sequence ID" value="XM_062785961.1"/>
</dbReference>
<evidence type="ECO:0000313" key="2">
    <source>
        <dbReference type="EMBL" id="KAK4120598.1"/>
    </source>
</evidence>